<dbReference type="GO" id="GO:0032259">
    <property type="term" value="P:methylation"/>
    <property type="evidence" value="ECO:0007669"/>
    <property type="project" value="UniProtKB-KW"/>
</dbReference>
<comment type="caution">
    <text evidence="5">The sequence shown here is derived from an EMBL/GenBank/DDBJ whole genome shotgun (WGS) entry which is preliminary data.</text>
</comment>
<protein>
    <submittedName>
        <fullName evidence="5">Uncharacterized protein</fullName>
    </submittedName>
</protein>
<reference evidence="5 6" key="1">
    <citation type="journal article" date="2020" name="G3 (Bethesda)">
        <title>Improved Reference Genome for Cyclotella cryptica CCMP332, a Model for Cell Wall Morphogenesis, Salinity Adaptation, and Lipid Production in Diatoms (Bacillariophyta).</title>
        <authorList>
            <person name="Roberts W.R."/>
            <person name="Downey K.M."/>
            <person name="Ruck E.C."/>
            <person name="Traller J.C."/>
            <person name="Alverson A.J."/>
        </authorList>
    </citation>
    <scope>NUCLEOTIDE SEQUENCE [LARGE SCALE GENOMIC DNA]</scope>
    <source>
        <strain evidence="5 6">CCMP332</strain>
    </source>
</reference>
<feature type="compositionally biased region" description="Acidic residues" evidence="4">
    <location>
        <begin position="130"/>
        <end position="148"/>
    </location>
</feature>
<feature type="compositionally biased region" description="Acidic residues" evidence="4">
    <location>
        <begin position="452"/>
        <end position="463"/>
    </location>
</feature>
<dbReference type="InterPro" id="IPR051419">
    <property type="entry name" value="Lys/N-term_MeTrsfase_sf"/>
</dbReference>
<dbReference type="GO" id="GO:0008168">
    <property type="term" value="F:methyltransferase activity"/>
    <property type="evidence" value="ECO:0007669"/>
    <property type="project" value="UniProtKB-KW"/>
</dbReference>
<accession>A0ABD3PSH4</accession>
<evidence type="ECO:0000256" key="4">
    <source>
        <dbReference type="SAM" id="MobiDB-lite"/>
    </source>
</evidence>
<feature type="region of interest" description="Disordered" evidence="4">
    <location>
        <begin position="1"/>
        <end position="31"/>
    </location>
</feature>
<proteinExistence type="inferred from homology"/>
<feature type="compositionally biased region" description="Polar residues" evidence="4">
    <location>
        <begin position="262"/>
        <end position="273"/>
    </location>
</feature>
<dbReference type="EMBL" id="JABMIG020000131">
    <property type="protein sequence ID" value="KAL3790221.1"/>
    <property type="molecule type" value="Genomic_DNA"/>
</dbReference>
<organism evidence="5 6">
    <name type="scientific">Cyclotella cryptica</name>
    <dbReference type="NCBI Taxonomy" id="29204"/>
    <lineage>
        <taxon>Eukaryota</taxon>
        <taxon>Sar</taxon>
        <taxon>Stramenopiles</taxon>
        <taxon>Ochrophyta</taxon>
        <taxon>Bacillariophyta</taxon>
        <taxon>Coscinodiscophyceae</taxon>
        <taxon>Thalassiosirophycidae</taxon>
        <taxon>Stephanodiscales</taxon>
        <taxon>Stephanodiscaceae</taxon>
        <taxon>Cyclotella</taxon>
    </lineage>
</organism>
<dbReference type="SUPFAM" id="SSF53335">
    <property type="entry name" value="S-adenosyl-L-methionine-dependent methyltransferases"/>
    <property type="match status" value="1"/>
</dbReference>
<feature type="region of interest" description="Disordered" evidence="4">
    <location>
        <begin position="244"/>
        <end position="279"/>
    </location>
</feature>
<sequence>MKRQAPPPATDSSCSNSSASKRPTSAPDYGSKSYWEARYKSHLSALTPSADDQEETSHVVDGVELSNEAILPGHAWYFTYDELRPLILPLILGEAEAHEEEALLNDFDEDEDSWEEASSEGGGETGSNACEEEEPQEEEERENGDEDEKGFNTEGNEQSNADQSDDESIDPLESYLTQQQPRSSPKSILEIGCGDVPLGSSLTTELNQLQSSTGCNARMVVSHVTCIDYSEVVIENLIRQQQEQQQLDMQRHQEDENKEPSTDQQTTKESTQHPPIHPTYATVDARSLPYPSNSYSLLLEKGTMDAMLSHPTEGISNSISIMKEMARVCAINGAILIVSHLNARCEKGMGWVENVVIQGLREEWSERRKKKKKLEKKQNGCESEELEILWSIEVHGGEANYNDDEGVVKVKEDAEGPSYGPAVYILKKKGVAASIVREITGKKKDRKRELQDENETNVVDMEEEMPPVKLEFLTYS</sequence>
<dbReference type="PANTHER" id="PTHR12176">
    <property type="entry name" value="SAM-DEPENDENT METHYLTRANSFERASE SUPERFAMILY PROTEIN"/>
    <property type="match status" value="1"/>
</dbReference>
<evidence type="ECO:0000313" key="5">
    <source>
        <dbReference type="EMBL" id="KAL3790221.1"/>
    </source>
</evidence>
<keyword evidence="2" id="KW-0489">Methyltransferase</keyword>
<comment type="similarity">
    <text evidence="1">Belongs to the methyltransferase superfamily.</text>
</comment>
<feature type="region of interest" description="Disordered" evidence="4">
    <location>
        <begin position="106"/>
        <end position="168"/>
    </location>
</feature>
<dbReference type="InterPro" id="IPR029063">
    <property type="entry name" value="SAM-dependent_MTases_sf"/>
</dbReference>
<dbReference type="Gene3D" id="3.40.50.150">
    <property type="entry name" value="Vaccinia Virus protein VP39"/>
    <property type="match status" value="1"/>
</dbReference>
<dbReference type="Proteomes" id="UP001516023">
    <property type="component" value="Unassembled WGS sequence"/>
</dbReference>
<name>A0ABD3PSH4_9STRA</name>
<feature type="compositionally biased region" description="Acidic residues" evidence="4">
    <location>
        <begin position="106"/>
        <end position="118"/>
    </location>
</feature>
<gene>
    <name evidence="5" type="ORF">HJC23_005593</name>
</gene>
<feature type="compositionally biased region" description="Basic and acidic residues" evidence="4">
    <location>
        <begin position="249"/>
        <end position="261"/>
    </location>
</feature>
<evidence type="ECO:0000313" key="6">
    <source>
        <dbReference type="Proteomes" id="UP001516023"/>
    </source>
</evidence>
<evidence type="ECO:0000256" key="2">
    <source>
        <dbReference type="ARBA" id="ARBA00022603"/>
    </source>
</evidence>
<evidence type="ECO:0000256" key="1">
    <source>
        <dbReference type="ARBA" id="ARBA00008361"/>
    </source>
</evidence>
<dbReference type="PANTHER" id="PTHR12176:SF80">
    <property type="entry name" value="EEF1A LYSINE METHYLTRANSFERASE 4"/>
    <property type="match status" value="1"/>
</dbReference>
<feature type="region of interest" description="Disordered" evidence="4">
    <location>
        <begin position="443"/>
        <end position="463"/>
    </location>
</feature>
<keyword evidence="3" id="KW-0808">Transferase</keyword>
<dbReference type="AlphaFoldDB" id="A0ABD3PSH4"/>
<keyword evidence="6" id="KW-1185">Reference proteome</keyword>
<evidence type="ECO:0000256" key="3">
    <source>
        <dbReference type="ARBA" id="ARBA00022679"/>
    </source>
</evidence>
<feature type="compositionally biased region" description="Polar residues" evidence="4">
    <location>
        <begin position="153"/>
        <end position="162"/>
    </location>
</feature>